<accession>A7MQ48</accession>
<protein>
    <recommendedName>
        <fullName evidence="3">RHS repeat protein</fullName>
    </recommendedName>
</protein>
<proteinExistence type="predicted"/>
<gene>
    <name evidence="1" type="ordered locus">ESA_03901</name>
</gene>
<dbReference type="KEGG" id="esa:ESA_03901"/>
<dbReference type="Proteomes" id="UP000000260">
    <property type="component" value="Chromosome"/>
</dbReference>
<dbReference type="NCBIfam" id="TIGR01643">
    <property type="entry name" value="YD_repeat_2x"/>
    <property type="match status" value="1"/>
</dbReference>
<dbReference type="HOGENOM" id="CLU_3364494_0_0_6"/>
<dbReference type="AlphaFoldDB" id="A7MQ48"/>
<sequence>MSEENHGGKFEYEYDALGNLSSTTFPDGRELATLR</sequence>
<evidence type="ECO:0000313" key="1">
    <source>
        <dbReference type="EMBL" id="ABU79087.1"/>
    </source>
</evidence>
<organism evidence="1 2">
    <name type="scientific">Cronobacter sakazakii (strain ATCC BAA-894)</name>
    <name type="common">Enterobacter sakazakii</name>
    <dbReference type="NCBI Taxonomy" id="290339"/>
    <lineage>
        <taxon>Bacteria</taxon>
        <taxon>Pseudomonadati</taxon>
        <taxon>Pseudomonadota</taxon>
        <taxon>Gammaproteobacteria</taxon>
        <taxon>Enterobacterales</taxon>
        <taxon>Enterobacteriaceae</taxon>
        <taxon>Cronobacter</taxon>
    </lineage>
</organism>
<dbReference type="EMBL" id="CP000783">
    <property type="protein sequence ID" value="ABU79087.1"/>
    <property type="molecule type" value="Genomic_DNA"/>
</dbReference>
<dbReference type="InterPro" id="IPR031325">
    <property type="entry name" value="RHS_repeat"/>
</dbReference>
<dbReference type="Pfam" id="PF05593">
    <property type="entry name" value="RHS_repeat"/>
    <property type="match status" value="1"/>
</dbReference>
<keyword evidence="2" id="KW-1185">Reference proteome</keyword>
<name>A7MQ48_CROS8</name>
<dbReference type="InterPro" id="IPR006530">
    <property type="entry name" value="YD"/>
</dbReference>
<reference evidence="1 2" key="1">
    <citation type="journal article" date="2010" name="PLoS ONE">
        <title>Genome sequence of Cronobacter sakazakii BAA-894 and comparative genomic hybridization analysis with other Cronobacter species.</title>
        <authorList>
            <person name="Kucerova E."/>
            <person name="Clifton S.W."/>
            <person name="Xia X.Q."/>
            <person name="Long F."/>
            <person name="Porwollik S."/>
            <person name="Fulton L."/>
            <person name="Fronick C."/>
            <person name="Minx P."/>
            <person name="Kyung K."/>
            <person name="Warren W."/>
            <person name="Fulton R."/>
            <person name="Feng D."/>
            <person name="Wollam A."/>
            <person name="Shah N."/>
            <person name="Bhonagiri V."/>
            <person name="Nash W.E."/>
            <person name="Hallsworth-Pepin K."/>
            <person name="Wilson R.K."/>
            <person name="McClelland M."/>
            <person name="Forsythe S.J."/>
        </authorList>
    </citation>
    <scope>NUCLEOTIDE SEQUENCE [LARGE SCALE GENOMIC DNA]</scope>
    <source>
        <strain evidence="1 2">ATCC BAA-894</strain>
    </source>
</reference>
<evidence type="ECO:0008006" key="3">
    <source>
        <dbReference type="Google" id="ProtNLM"/>
    </source>
</evidence>
<evidence type="ECO:0000313" key="2">
    <source>
        <dbReference type="Proteomes" id="UP000000260"/>
    </source>
</evidence>